<evidence type="ECO:0000256" key="3">
    <source>
        <dbReference type="ARBA" id="ARBA00023274"/>
    </source>
</evidence>
<dbReference type="STRING" id="361077.A0A152AAB4"/>
<evidence type="ECO:0000313" key="6">
    <source>
        <dbReference type="Proteomes" id="UP000076078"/>
    </source>
</evidence>
<dbReference type="GO" id="GO:0022625">
    <property type="term" value="C:cytosolic large ribosomal subunit"/>
    <property type="evidence" value="ECO:0007669"/>
    <property type="project" value="TreeGrafter"/>
</dbReference>
<dbReference type="GO" id="GO:0043021">
    <property type="term" value="F:ribonucleoprotein complex binding"/>
    <property type="evidence" value="ECO:0007669"/>
    <property type="project" value="TreeGrafter"/>
</dbReference>
<protein>
    <submittedName>
        <fullName evidence="5">Ribosomal acidic phosphoprotein P1</fullName>
    </submittedName>
</protein>
<dbReference type="Gene3D" id="1.10.10.1410">
    <property type="match status" value="1"/>
</dbReference>
<dbReference type="InParanoid" id="A0A152AAB4"/>
<dbReference type="FunFam" id="1.10.10.1410:FF:000001">
    <property type="entry name" value="60S acidic ribosomal protein P1"/>
    <property type="match status" value="1"/>
</dbReference>
<reference evidence="5 6" key="1">
    <citation type="submission" date="2015-12" db="EMBL/GenBank/DDBJ databases">
        <title>Dictyostelia acquired genes for synthesis and detection of signals that induce cell-type specialization by lateral gene transfer from prokaryotes.</title>
        <authorList>
            <person name="Gloeckner G."/>
            <person name="Schaap P."/>
        </authorList>
    </citation>
    <scope>NUCLEOTIDE SEQUENCE [LARGE SCALE GENOMIC DNA]</scope>
    <source>
        <strain evidence="5 6">TK</strain>
    </source>
</reference>
<dbReference type="OMA" id="CCINSHY"/>
<feature type="compositionally biased region" description="Low complexity" evidence="4">
    <location>
        <begin position="68"/>
        <end position="92"/>
    </location>
</feature>
<dbReference type="AlphaFoldDB" id="A0A152AAB4"/>
<evidence type="ECO:0000256" key="1">
    <source>
        <dbReference type="ARBA" id="ARBA00005436"/>
    </source>
</evidence>
<dbReference type="Proteomes" id="UP000076078">
    <property type="component" value="Unassembled WGS sequence"/>
</dbReference>
<dbReference type="PANTHER" id="PTHR45696">
    <property type="entry name" value="60S ACIDIC RIBOSOMAL PROTEIN P1"/>
    <property type="match status" value="1"/>
</dbReference>
<dbReference type="OrthoDB" id="2194681at2759"/>
<feature type="region of interest" description="Disordered" evidence="4">
    <location>
        <begin position="67"/>
        <end position="113"/>
    </location>
</feature>
<evidence type="ECO:0000256" key="4">
    <source>
        <dbReference type="SAM" id="MobiDB-lite"/>
    </source>
</evidence>
<dbReference type="PANTHER" id="PTHR45696:SF10">
    <property type="entry name" value="LARGE RIBOSOMAL SUBUNIT PROTEIN P1"/>
    <property type="match status" value="1"/>
</dbReference>
<dbReference type="HAMAP" id="MF_01478">
    <property type="entry name" value="Ribosomal_L12_arch"/>
    <property type="match status" value="1"/>
</dbReference>
<keyword evidence="2" id="KW-0689">Ribosomal protein</keyword>
<dbReference type="FunCoup" id="A0A152AAB4">
    <property type="interactions" value="263"/>
</dbReference>
<evidence type="ECO:0000313" key="5">
    <source>
        <dbReference type="EMBL" id="KYR03160.1"/>
    </source>
</evidence>
<dbReference type="GO" id="GO:0006414">
    <property type="term" value="P:translational elongation"/>
    <property type="evidence" value="ECO:0007669"/>
    <property type="project" value="InterPro"/>
</dbReference>
<keyword evidence="3" id="KW-0687">Ribonucleoprotein</keyword>
<dbReference type="InterPro" id="IPR027534">
    <property type="entry name" value="Ribosomal_P1/P2"/>
</dbReference>
<accession>A0A152AAB4</accession>
<dbReference type="GO" id="GO:0002181">
    <property type="term" value="P:cytoplasmic translation"/>
    <property type="evidence" value="ECO:0007669"/>
    <property type="project" value="TreeGrafter"/>
</dbReference>
<dbReference type="GO" id="GO:0003735">
    <property type="term" value="F:structural constituent of ribosome"/>
    <property type="evidence" value="ECO:0007669"/>
    <property type="project" value="InterPro"/>
</dbReference>
<dbReference type="EMBL" id="LODT01000001">
    <property type="protein sequence ID" value="KYR03160.1"/>
    <property type="molecule type" value="Genomic_DNA"/>
</dbReference>
<name>A0A152AAB4_TIELA</name>
<comment type="similarity">
    <text evidence="1">Belongs to the eukaryotic ribosomal protein P1/P2 family.</text>
</comment>
<dbReference type="GO" id="GO:0030295">
    <property type="term" value="F:protein kinase activator activity"/>
    <property type="evidence" value="ECO:0007669"/>
    <property type="project" value="TreeGrafter"/>
</dbReference>
<dbReference type="CDD" id="cd05831">
    <property type="entry name" value="Ribosomal_P1"/>
    <property type="match status" value="1"/>
</dbReference>
<keyword evidence="6" id="KW-1185">Reference proteome</keyword>
<evidence type="ECO:0000256" key="2">
    <source>
        <dbReference type="ARBA" id="ARBA00022980"/>
    </source>
</evidence>
<sequence>MEQQELACIYSGLLLQDDKIEITDAKIKTILEAAGVTVASHWPGLYARLLAKTNIEDLLLNAGGSSVAATPAATTTAATTTAAKPTEAAAKTAPKKEEKKEESDEDMGMSLFD</sequence>
<dbReference type="Pfam" id="PF00428">
    <property type="entry name" value="Ribosomal_60s"/>
    <property type="match status" value="1"/>
</dbReference>
<proteinExistence type="inferred from homology"/>
<gene>
    <name evidence="5" type="ORF">DLAC_00661</name>
</gene>
<dbReference type="InterPro" id="IPR038716">
    <property type="entry name" value="P1/P2_N_sf"/>
</dbReference>
<organism evidence="5 6">
    <name type="scientific">Tieghemostelium lacteum</name>
    <name type="common">Slime mold</name>
    <name type="synonym">Dictyostelium lacteum</name>
    <dbReference type="NCBI Taxonomy" id="361077"/>
    <lineage>
        <taxon>Eukaryota</taxon>
        <taxon>Amoebozoa</taxon>
        <taxon>Evosea</taxon>
        <taxon>Eumycetozoa</taxon>
        <taxon>Dictyostelia</taxon>
        <taxon>Dictyosteliales</taxon>
        <taxon>Raperosteliaceae</taxon>
        <taxon>Tieghemostelium</taxon>
    </lineage>
</organism>
<comment type="caution">
    <text evidence="5">The sequence shown here is derived from an EMBL/GenBank/DDBJ whole genome shotgun (WGS) entry which is preliminary data.</text>
</comment>